<dbReference type="Proteomes" id="UP000005723">
    <property type="component" value="Unassembled WGS sequence"/>
</dbReference>
<evidence type="ECO:0000256" key="2">
    <source>
        <dbReference type="SAM" id="SignalP"/>
    </source>
</evidence>
<name>D4DY68_SEROD</name>
<accession>D4DY68</accession>
<dbReference type="PANTHER" id="PTHR34156">
    <property type="entry name" value="OUTER MEMBRANE PROTEIN-RELATED-RELATED"/>
    <property type="match status" value="1"/>
</dbReference>
<dbReference type="OrthoDB" id="6638498at2"/>
<evidence type="ECO:0000313" key="4">
    <source>
        <dbReference type="EMBL" id="EFE97560.1"/>
    </source>
</evidence>
<gene>
    <name evidence="4" type="ORF">HMPREF0758_0851</name>
</gene>
<evidence type="ECO:0000259" key="3">
    <source>
        <dbReference type="Pfam" id="PF07338"/>
    </source>
</evidence>
<evidence type="ECO:0000256" key="1">
    <source>
        <dbReference type="ARBA" id="ARBA00022729"/>
    </source>
</evidence>
<dbReference type="AlphaFoldDB" id="D4DY68"/>
<dbReference type="InterPro" id="IPR036275">
    <property type="entry name" value="YdgH-like_sf"/>
</dbReference>
<dbReference type="EMBL" id="ADBY01000017">
    <property type="protein sequence ID" value="EFE97560.1"/>
    <property type="molecule type" value="Genomic_DNA"/>
</dbReference>
<feature type="domain" description="YdgH/BhsA/McbA-like" evidence="3">
    <location>
        <begin position="33"/>
        <end position="88"/>
    </location>
</feature>
<dbReference type="HOGENOM" id="CLU_158602_0_1_6"/>
<dbReference type="InterPro" id="IPR010854">
    <property type="entry name" value="YdgH/BhsA/McbA-like_dom"/>
</dbReference>
<dbReference type="PANTHER" id="PTHR34156:SF6">
    <property type="entry name" value="OUTER MEMBRANE PROTEIN"/>
    <property type="match status" value="1"/>
</dbReference>
<reference evidence="4 5" key="1">
    <citation type="submission" date="2010-01" db="EMBL/GenBank/DDBJ databases">
        <authorList>
            <person name="Muzny D."/>
            <person name="Qin X."/>
            <person name="Deng J."/>
            <person name="Jiang H."/>
            <person name="Liu Y."/>
            <person name="Qu J."/>
            <person name="Song X.-Z."/>
            <person name="Zhang L."/>
            <person name="Thornton R."/>
            <person name="Coyle M."/>
            <person name="Francisco L."/>
            <person name="Jackson L."/>
            <person name="Javaid M."/>
            <person name="Korchina V."/>
            <person name="Kovar C."/>
            <person name="Mata R."/>
            <person name="Mathew T."/>
            <person name="Ngo R."/>
            <person name="Nguyen L."/>
            <person name="Nguyen N."/>
            <person name="Okwuonu G."/>
            <person name="Ongeri F."/>
            <person name="Pham C."/>
            <person name="Simmons D."/>
            <person name="Wilczek-Boney K."/>
            <person name="Hale W."/>
            <person name="Jakkamsetti A."/>
            <person name="Pham P."/>
            <person name="Ruth R."/>
            <person name="San Lucas F."/>
            <person name="Warren J."/>
            <person name="Zhang J."/>
            <person name="Zhao Z."/>
            <person name="Zhou C."/>
            <person name="Zhu D."/>
            <person name="Lee S."/>
            <person name="Bess C."/>
            <person name="Blankenburg K."/>
            <person name="Forbes L."/>
            <person name="Fu Q."/>
            <person name="Gubbala S."/>
            <person name="Hirani K."/>
            <person name="Jayaseelan J.C."/>
            <person name="Lara F."/>
            <person name="Munidasa M."/>
            <person name="Palculict T."/>
            <person name="Patil S."/>
            <person name="Pu L.-L."/>
            <person name="Saada N."/>
            <person name="Tang L."/>
            <person name="Weissenberger G."/>
            <person name="Zhu Y."/>
            <person name="Hemphill L."/>
            <person name="Shang Y."/>
            <person name="Youmans B."/>
            <person name="Ayvaz T."/>
            <person name="Ross M."/>
            <person name="Santibanez J."/>
            <person name="Aqrawi P."/>
            <person name="Gross S."/>
            <person name="Joshi V."/>
            <person name="Fowler G."/>
            <person name="Nazareth L."/>
            <person name="Reid J."/>
            <person name="Worley K."/>
            <person name="Petrosino J."/>
            <person name="Highlander S."/>
            <person name="Gibbs R."/>
        </authorList>
    </citation>
    <scope>NUCLEOTIDE SEQUENCE [LARGE SCALE GENOMIC DNA]</scope>
    <source>
        <strain evidence="4 5">DSM 4582</strain>
    </source>
</reference>
<protein>
    <recommendedName>
        <fullName evidence="3">YdgH/BhsA/McbA-like domain-containing protein</fullName>
    </recommendedName>
</protein>
<dbReference type="Pfam" id="PF07338">
    <property type="entry name" value="YdgH_BhsA-like"/>
    <property type="match status" value="1"/>
</dbReference>
<dbReference type="RefSeq" id="WP_004955970.1">
    <property type="nucleotide sequence ID" value="NZ_GG753567.1"/>
</dbReference>
<organism evidence="4 5">
    <name type="scientific">Serratia odorifera DSM 4582</name>
    <dbReference type="NCBI Taxonomy" id="667129"/>
    <lineage>
        <taxon>Bacteria</taxon>
        <taxon>Pseudomonadati</taxon>
        <taxon>Pseudomonadota</taxon>
        <taxon>Gammaproteobacteria</taxon>
        <taxon>Enterobacterales</taxon>
        <taxon>Yersiniaceae</taxon>
        <taxon>Serratia</taxon>
    </lineage>
</organism>
<proteinExistence type="predicted"/>
<comment type="caution">
    <text evidence="4">The sequence shown here is derived from an EMBL/GenBank/DDBJ whole genome shotgun (WGS) entry which is preliminary data.</text>
</comment>
<feature type="signal peptide" evidence="2">
    <location>
        <begin position="1"/>
        <end position="20"/>
    </location>
</feature>
<evidence type="ECO:0000313" key="5">
    <source>
        <dbReference type="Proteomes" id="UP000005723"/>
    </source>
</evidence>
<keyword evidence="5" id="KW-1185">Reference proteome</keyword>
<keyword evidence="1 2" id="KW-0732">Signal</keyword>
<dbReference type="Gene3D" id="3.30.1660.10">
    <property type="entry name" value="Flavin-binding protein dodecin"/>
    <property type="match status" value="1"/>
</dbReference>
<dbReference type="SUPFAM" id="SSF159871">
    <property type="entry name" value="YdgH-like"/>
    <property type="match status" value="1"/>
</dbReference>
<dbReference type="InterPro" id="IPR025543">
    <property type="entry name" value="Dodecin-like"/>
</dbReference>
<dbReference type="InterPro" id="IPR051096">
    <property type="entry name" value="BhsA/McbA_stress_biofilm_assoc"/>
</dbReference>
<sequence length="88" mass="9357">MKRITLATAVALLLSANAMAATEITAHQADQRQSIGFVTLNHNVVSPDDASSQVNDIAEQRGASAYRIIALHQPGSTASIHVSAELYR</sequence>
<feature type="chain" id="PRO_5003055837" description="YdgH/BhsA/McbA-like domain-containing protein" evidence="2">
    <location>
        <begin position="21"/>
        <end position="88"/>
    </location>
</feature>